<dbReference type="RefSeq" id="WP_145781766.1">
    <property type="nucleotide sequence ID" value="NZ_VIWZ01000001.1"/>
</dbReference>
<evidence type="ECO:0000256" key="2">
    <source>
        <dbReference type="SAM" id="Phobius"/>
    </source>
</evidence>
<proteinExistence type="predicted"/>
<keyword evidence="2" id="KW-1133">Transmembrane helix</keyword>
<evidence type="ECO:0000256" key="1">
    <source>
        <dbReference type="SAM" id="MobiDB-lite"/>
    </source>
</evidence>
<feature type="transmembrane region" description="Helical" evidence="2">
    <location>
        <begin position="32"/>
        <end position="49"/>
    </location>
</feature>
<keyword evidence="4" id="KW-1185">Reference proteome</keyword>
<accession>A0A561W2U0</accession>
<dbReference type="Proteomes" id="UP000317685">
    <property type="component" value="Unassembled WGS sequence"/>
</dbReference>
<feature type="compositionally biased region" description="Basic and acidic residues" evidence="1">
    <location>
        <begin position="138"/>
        <end position="154"/>
    </location>
</feature>
<feature type="region of interest" description="Disordered" evidence="1">
    <location>
        <begin position="108"/>
        <end position="177"/>
    </location>
</feature>
<feature type="compositionally biased region" description="Low complexity" evidence="1">
    <location>
        <begin position="108"/>
        <end position="137"/>
    </location>
</feature>
<dbReference type="AlphaFoldDB" id="A0A561W2U0"/>
<gene>
    <name evidence="3" type="ORF">FHU34_113502</name>
</gene>
<dbReference type="GeneID" id="300129039"/>
<feature type="region of interest" description="Disordered" evidence="1">
    <location>
        <begin position="339"/>
        <end position="358"/>
    </location>
</feature>
<comment type="caution">
    <text evidence="3">The sequence shown here is derived from an EMBL/GenBank/DDBJ whole genome shotgun (WGS) entry which is preliminary data.</text>
</comment>
<keyword evidence="2" id="KW-0472">Membrane</keyword>
<reference evidence="3 4" key="1">
    <citation type="submission" date="2019-06" db="EMBL/GenBank/DDBJ databases">
        <title>Sequencing the genomes of 1000 actinobacteria strains.</title>
        <authorList>
            <person name="Klenk H.-P."/>
        </authorList>
    </citation>
    <scope>NUCLEOTIDE SEQUENCE [LARGE SCALE GENOMIC DNA]</scope>
    <source>
        <strain evidence="3 4">DSM 45885</strain>
    </source>
</reference>
<evidence type="ECO:0000313" key="4">
    <source>
        <dbReference type="Proteomes" id="UP000317685"/>
    </source>
</evidence>
<protein>
    <submittedName>
        <fullName evidence="3">Uncharacterized protein</fullName>
    </submittedName>
</protein>
<evidence type="ECO:0000313" key="3">
    <source>
        <dbReference type="EMBL" id="TWG18156.1"/>
    </source>
</evidence>
<name>A0A561W2U0_9ACTN</name>
<sequence length="387" mass="38792">MHCPVSGTASTPAPRHILLLSPDQIRTLARRWALILAAVGAGFVVAFLLQDPAAAHGRHDGSGGERHQQAGVLVERVVRLGLGEAPERRRQQVTAVVEGRPDVPARVSRVVSPADVRPPVSSPRPGARSSRSAPLPRVDQDVVRGAARDGERLLRPSSETDGGARHRPAGTSGKVPIGVDAVRDPRLAVLPVVTSTVGLVADRSSHAVHAVLGPTVGPVVVVLGRVVDVALGEVVVPASPRLPAPAPVPAPERPAPGCAPVAVSDAAGQAVSASPVRPMVAPVRVVSSPAAEVFAGGAVSGAASAARGAGLSGLTAARVGGPVWPVAPAGPVLPVDQDAVGAGDRSPPGPGSGFAVARPSPTCSEQVFDVVPLVVAAGFPSVGARPG</sequence>
<organism evidence="3 4">
    <name type="scientific">Micromonospora taraxaci</name>
    <dbReference type="NCBI Taxonomy" id="1316803"/>
    <lineage>
        <taxon>Bacteria</taxon>
        <taxon>Bacillati</taxon>
        <taxon>Actinomycetota</taxon>
        <taxon>Actinomycetes</taxon>
        <taxon>Micromonosporales</taxon>
        <taxon>Micromonosporaceae</taxon>
        <taxon>Micromonospora</taxon>
    </lineage>
</organism>
<dbReference type="EMBL" id="VIWZ01000001">
    <property type="protein sequence ID" value="TWG18156.1"/>
    <property type="molecule type" value="Genomic_DNA"/>
</dbReference>
<keyword evidence="2" id="KW-0812">Transmembrane</keyword>